<evidence type="ECO:0000256" key="1">
    <source>
        <dbReference type="ARBA" id="ARBA00023015"/>
    </source>
</evidence>
<dbReference type="SUPFAM" id="SSF46689">
    <property type="entry name" value="Homeodomain-like"/>
    <property type="match status" value="1"/>
</dbReference>
<evidence type="ECO:0000259" key="4">
    <source>
        <dbReference type="PROSITE" id="PS01124"/>
    </source>
</evidence>
<dbReference type="PROSITE" id="PS01124">
    <property type="entry name" value="HTH_ARAC_FAMILY_2"/>
    <property type="match status" value="1"/>
</dbReference>
<dbReference type="SMART" id="SM00342">
    <property type="entry name" value="HTH_ARAC"/>
    <property type="match status" value="1"/>
</dbReference>
<gene>
    <name evidence="5" type="ORF">GU927_007115</name>
</gene>
<dbReference type="InterPro" id="IPR020449">
    <property type="entry name" value="Tscrpt_reg_AraC-type_HTH"/>
</dbReference>
<keyword evidence="1" id="KW-0805">Transcription regulation</keyword>
<dbReference type="Proteomes" id="UP000731907">
    <property type="component" value="Unassembled WGS sequence"/>
</dbReference>
<feature type="domain" description="HTH araC/xylS-type" evidence="4">
    <location>
        <begin position="215"/>
        <end position="313"/>
    </location>
</feature>
<dbReference type="PANTHER" id="PTHR46796">
    <property type="entry name" value="HTH-TYPE TRANSCRIPTIONAL ACTIVATOR RHAS-RELATED"/>
    <property type="match status" value="1"/>
</dbReference>
<proteinExistence type="predicted"/>
<protein>
    <submittedName>
        <fullName evidence="5">Helix-turn-helix domain-containing protein</fullName>
    </submittedName>
</protein>
<dbReference type="InterPro" id="IPR009057">
    <property type="entry name" value="Homeodomain-like_sf"/>
</dbReference>
<dbReference type="PROSITE" id="PS00041">
    <property type="entry name" value="HTH_ARAC_FAMILY_1"/>
    <property type="match status" value="1"/>
</dbReference>
<evidence type="ECO:0000256" key="3">
    <source>
        <dbReference type="ARBA" id="ARBA00023163"/>
    </source>
</evidence>
<organism evidence="5 6">
    <name type="scientific">Paragemmobacter amnigenus</name>
    <dbReference type="NCBI Taxonomy" id="2852097"/>
    <lineage>
        <taxon>Bacteria</taxon>
        <taxon>Pseudomonadati</taxon>
        <taxon>Pseudomonadota</taxon>
        <taxon>Alphaproteobacteria</taxon>
        <taxon>Rhodobacterales</taxon>
        <taxon>Paracoccaceae</taxon>
        <taxon>Paragemmobacter</taxon>
    </lineage>
</organism>
<keyword evidence="3" id="KW-0804">Transcription</keyword>
<comment type="caution">
    <text evidence="5">The sequence shown here is derived from an EMBL/GenBank/DDBJ whole genome shotgun (WGS) entry which is preliminary data.</text>
</comment>
<accession>A0ABS6J1I0</accession>
<dbReference type="InterPro" id="IPR035418">
    <property type="entry name" value="AraC-bd_2"/>
</dbReference>
<dbReference type="InterPro" id="IPR018060">
    <property type="entry name" value="HTH_AraC"/>
</dbReference>
<dbReference type="InterPro" id="IPR050204">
    <property type="entry name" value="AraC_XylS_family_regulators"/>
</dbReference>
<dbReference type="PRINTS" id="PR00032">
    <property type="entry name" value="HTHARAC"/>
</dbReference>
<dbReference type="InterPro" id="IPR018062">
    <property type="entry name" value="HTH_AraC-typ_CS"/>
</dbReference>
<dbReference type="Pfam" id="PF14525">
    <property type="entry name" value="AraC_binding_2"/>
    <property type="match status" value="1"/>
</dbReference>
<dbReference type="PANTHER" id="PTHR46796:SF6">
    <property type="entry name" value="ARAC SUBFAMILY"/>
    <property type="match status" value="1"/>
</dbReference>
<evidence type="ECO:0000256" key="2">
    <source>
        <dbReference type="ARBA" id="ARBA00023125"/>
    </source>
</evidence>
<keyword evidence="6" id="KW-1185">Reference proteome</keyword>
<name>A0ABS6J1I0_9RHOB</name>
<sequence>MLASNASRAPRDIMRPVPDLQSMHVDDYTDQLHRICGRFRVEAKPTQRAEIHGAVKRRTLSRFDVAMVTLDANRVVRDGAMIRKDPGEHLFLIYQAEGQSTILQNDRVCRLYRGDFFIADSSVPSEFIYEGRHSTQISLHLPRDEMVARIGKDCVGGTEIERGDTLSLAMGGVLDRMLETDAGSAALGEALINILSAYFHARARGNESVSARLYRRAVQQLEAQARDSSFGIDALATDCGVSRRTLQRVFAEHGDSFSTRLQAFRLELARARLMAGEENIASLAFDCGFNDLSNFYRLFRDRFGVSPGKVRAKPLVS</sequence>
<dbReference type="RefSeq" id="WP_161761658.1">
    <property type="nucleotide sequence ID" value="NZ_JAAATX020000004.1"/>
</dbReference>
<evidence type="ECO:0000313" key="5">
    <source>
        <dbReference type="EMBL" id="MBU9697614.1"/>
    </source>
</evidence>
<keyword evidence="2" id="KW-0238">DNA-binding</keyword>
<dbReference type="Gene3D" id="1.10.10.60">
    <property type="entry name" value="Homeodomain-like"/>
    <property type="match status" value="1"/>
</dbReference>
<evidence type="ECO:0000313" key="6">
    <source>
        <dbReference type="Proteomes" id="UP000731907"/>
    </source>
</evidence>
<dbReference type="Pfam" id="PF12833">
    <property type="entry name" value="HTH_18"/>
    <property type="match status" value="1"/>
</dbReference>
<reference evidence="5 6" key="1">
    <citation type="submission" date="2021-06" db="EMBL/GenBank/DDBJ databases">
        <title>Rhodobacteraceae bacterium strain HSP-20.</title>
        <authorList>
            <person name="Chen W.-M."/>
        </authorList>
    </citation>
    <scope>NUCLEOTIDE SEQUENCE [LARGE SCALE GENOMIC DNA]</scope>
    <source>
        <strain evidence="5 6">HSP-20</strain>
    </source>
</reference>
<dbReference type="EMBL" id="JAAATX020000004">
    <property type="protein sequence ID" value="MBU9697614.1"/>
    <property type="molecule type" value="Genomic_DNA"/>
</dbReference>